<dbReference type="AlphaFoldDB" id="A0A428WCE8"/>
<dbReference type="EMBL" id="QHHU01000038">
    <property type="protein sequence ID" value="RSM40761.1"/>
    <property type="molecule type" value="Genomic_DNA"/>
</dbReference>
<reference evidence="1 2" key="1">
    <citation type="submission" date="2018-05" db="EMBL/GenBank/DDBJ databases">
        <title>Evolution of GPA BGCs.</title>
        <authorList>
            <person name="Waglechner N."/>
            <person name="Wright G.D."/>
        </authorList>
    </citation>
    <scope>NUCLEOTIDE SEQUENCE [LARGE SCALE GENOMIC DNA]</scope>
    <source>
        <strain evidence="1 2">DSM 5908</strain>
    </source>
</reference>
<dbReference type="Proteomes" id="UP000286716">
    <property type="component" value="Unassembled WGS sequence"/>
</dbReference>
<dbReference type="RefSeq" id="WP_020640079.1">
    <property type="nucleotide sequence ID" value="NZ_QHHU01000038.1"/>
</dbReference>
<sequence length="71" mass="7715">MEPARSRVRWLRRAQGRWVAQQVEQVGAPVVVAEAGEQFRGVGGGQAAGLAVPAGISDHDRRCPARRIRRG</sequence>
<accession>A0A428WCE8</accession>
<gene>
    <name evidence="1" type="ORF">DMA12_26460</name>
</gene>
<organism evidence="1 2">
    <name type="scientific">Amycolatopsis balhimycina DSM 5908</name>
    <dbReference type="NCBI Taxonomy" id="1081091"/>
    <lineage>
        <taxon>Bacteria</taxon>
        <taxon>Bacillati</taxon>
        <taxon>Actinomycetota</taxon>
        <taxon>Actinomycetes</taxon>
        <taxon>Pseudonocardiales</taxon>
        <taxon>Pseudonocardiaceae</taxon>
        <taxon>Amycolatopsis</taxon>
    </lineage>
</organism>
<name>A0A428WCE8_AMYBA</name>
<proteinExistence type="predicted"/>
<keyword evidence="2" id="KW-1185">Reference proteome</keyword>
<comment type="caution">
    <text evidence="1">The sequence shown here is derived from an EMBL/GenBank/DDBJ whole genome shotgun (WGS) entry which is preliminary data.</text>
</comment>
<evidence type="ECO:0000313" key="2">
    <source>
        <dbReference type="Proteomes" id="UP000286716"/>
    </source>
</evidence>
<protein>
    <submittedName>
        <fullName evidence="1">Uncharacterized protein</fullName>
    </submittedName>
</protein>
<evidence type="ECO:0000313" key="1">
    <source>
        <dbReference type="EMBL" id="RSM40761.1"/>
    </source>
</evidence>